<evidence type="ECO:0000313" key="2">
    <source>
        <dbReference type="Proteomes" id="UP000284543"/>
    </source>
</evidence>
<proteinExistence type="predicted"/>
<sequence length="128" mass="15167">MNKAIKTDWKTLDMPEKTASFSIDISLTEGEFSALQNGHIPCEMEDKWFEYFENNILYIHRSWTGICIYKVQFSRDRRIEEVVVNRDSEQYRETNIERDKVQVMMRINSLCGRTGNGELMLKYIKSGR</sequence>
<protein>
    <submittedName>
        <fullName evidence="1">Uncharacterized protein</fullName>
    </submittedName>
</protein>
<dbReference type="RefSeq" id="WP_054354891.1">
    <property type="nucleotide sequence ID" value="NZ_CAUHGS010000007.1"/>
</dbReference>
<dbReference type="AlphaFoldDB" id="A0A412Z0K8"/>
<evidence type="ECO:0000313" key="1">
    <source>
        <dbReference type="EMBL" id="RGV73387.1"/>
    </source>
</evidence>
<reference evidence="1 2" key="1">
    <citation type="submission" date="2018-08" db="EMBL/GenBank/DDBJ databases">
        <title>A genome reference for cultivated species of the human gut microbiota.</title>
        <authorList>
            <person name="Zou Y."/>
            <person name="Xue W."/>
            <person name="Luo G."/>
        </authorList>
    </citation>
    <scope>NUCLEOTIDE SEQUENCE [LARGE SCALE GENOMIC DNA]</scope>
    <source>
        <strain evidence="1 2">AF14-18</strain>
    </source>
</reference>
<dbReference type="EMBL" id="QRZM01000010">
    <property type="protein sequence ID" value="RGV73387.1"/>
    <property type="molecule type" value="Genomic_DNA"/>
</dbReference>
<dbReference type="Proteomes" id="UP000284543">
    <property type="component" value="Unassembled WGS sequence"/>
</dbReference>
<comment type="caution">
    <text evidence="1">The sequence shown here is derived from an EMBL/GenBank/DDBJ whole genome shotgun (WGS) entry which is preliminary data.</text>
</comment>
<accession>A0A412Z0K8</accession>
<gene>
    <name evidence="1" type="ORF">DWW02_21320</name>
</gene>
<name>A0A412Z0K8_9FIRM</name>
<organism evidence="1 2">
    <name type="scientific">Enterocloster bolteae</name>
    <dbReference type="NCBI Taxonomy" id="208479"/>
    <lineage>
        <taxon>Bacteria</taxon>
        <taxon>Bacillati</taxon>
        <taxon>Bacillota</taxon>
        <taxon>Clostridia</taxon>
        <taxon>Lachnospirales</taxon>
        <taxon>Lachnospiraceae</taxon>
        <taxon>Enterocloster</taxon>
    </lineage>
</organism>